<name>A0A1V4BMV2_MICAE</name>
<proteinExistence type="predicted"/>
<evidence type="ECO:0000313" key="4">
    <source>
        <dbReference type="Proteomes" id="UP000189835"/>
    </source>
</evidence>
<dbReference type="InterPro" id="IPR013424">
    <property type="entry name" value="Ice-binding_C"/>
</dbReference>
<feature type="signal peptide" evidence="1">
    <location>
        <begin position="1"/>
        <end position="19"/>
    </location>
</feature>
<protein>
    <recommendedName>
        <fullName evidence="2">Ice-binding protein C-terminal domain-containing protein</fullName>
    </recommendedName>
</protein>
<evidence type="ECO:0000313" key="3">
    <source>
        <dbReference type="EMBL" id="OPF15288.1"/>
    </source>
</evidence>
<accession>A0A1V4BMV2</accession>
<feature type="domain" description="Ice-binding protein C-terminal" evidence="2">
    <location>
        <begin position="304"/>
        <end position="328"/>
    </location>
</feature>
<dbReference type="Pfam" id="PF07589">
    <property type="entry name" value="PEP-CTERM"/>
    <property type="match status" value="1"/>
</dbReference>
<feature type="chain" id="PRO_5013070479" description="Ice-binding protein C-terminal domain-containing protein" evidence="1">
    <location>
        <begin position="20"/>
        <end position="331"/>
    </location>
</feature>
<dbReference type="EMBL" id="MVGR01000005">
    <property type="protein sequence ID" value="OPF15288.1"/>
    <property type="molecule type" value="Genomic_DNA"/>
</dbReference>
<evidence type="ECO:0000259" key="2">
    <source>
        <dbReference type="Pfam" id="PF07589"/>
    </source>
</evidence>
<dbReference type="NCBIfam" id="TIGR02595">
    <property type="entry name" value="PEP_CTERM"/>
    <property type="match status" value="1"/>
</dbReference>
<dbReference type="AlphaFoldDB" id="A0A1V4BMV2"/>
<evidence type="ECO:0000256" key="1">
    <source>
        <dbReference type="SAM" id="SignalP"/>
    </source>
</evidence>
<organism evidence="3 4">
    <name type="scientific">Microcystis aeruginosa KW</name>
    <dbReference type="NCBI Taxonomy" id="1960155"/>
    <lineage>
        <taxon>Bacteria</taxon>
        <taxon>Bacillati</taxon>
        <taxon>Cyanobacteriota</taxon>
        <taxon>Cyanophyceae</taxon>
        <taxon>Oscillatoriophycideae</taxon>
        <taxon>Chroococcales</taxon>
        <taxon>Microcystaceae</taxon>
        <taxon>Microcystis</taxon>
    </lineage>
</organism>
<reference evidence="3 4" key="1">
    <citation type="submission" date="2017-02" db="EMBL/GenBank/DDBJ databases">
        <title>Genome sequence of Microcystis aeruginosa KW.</title>
        <authorList>
            <person name="Oh H.-M."/>
            <person name="Ahn C.-Y."/>
            <person name="Jeong H."/>
            <person name="Srivastava A."/>
            <person name="Lee H.-G."/>
            <person name="Kang S.-R."/>
        </authorList>
    </citation>
    <scope>NUCLEOTIDE SEQUENCE [LARGE SCALE GENOMIC DNA]</scope>
    <source>
        <strain evidence="3 4">KW</strain>
    </source>
</reference>
<dbReference type="Proteomes" id="UP000189835">
    <property type="component" value="Unassembled WGS sequence"/>
</dbReference>
<sequence>MTAAVAVLVSLGIANTAKAVSLGPDFVTDYNFVELGNVPGLPPRYGGLTFKLGDPNTLLIGGSANAASGRLYEIGVVRDANNRIIGFAGTANQFGDIGEYNDGGVVYGLNNVLFTAQWPVNNLGQTKLGSTDEDRVDNLSSLGIGGSSISALNFVPTGFAGAGKMKVVSWVIGNWYDVAYSPDGSGTFNLDSATQIDLDPIAAGIQILPGGPEGFVYILAGNPGFTVNSLLVSDYSDGQVSAYELDSEGNPLVATRRNFLAGLTGAEGAVIDPLTGDFLFSTFGGGDRIVLVSGFNAPEPPSVSTPEPASVLGLLAIGFLGAGSVLKRKLK</sequence>
<comment type="caution">
    <text evidence="3">The sequence shown here is derived from an EMBL/GenBank/DDBJ whole genome shotgun (WGS) entry which is preliminary data.</text>
</comment>
<keyword evidence="1" id="KW-0732">Signal</keyword>
<gene>
    <name evidence="3" type="ORF">B1L04_22440</name>
</gene>